<proteinExistence type="predicted"/>
<dbReference type="AlphaFoldDB" id="A0A1X7ACB9"/>
<evidence type="ECO:0000256" key="1">
    <source>
        <dbReference type="SAM" id="Phobius"/>
    </source>
</evidence>
<dbReference type="OrthoDB" id="7728331at2"/>
<protein>
    <recommendedName>
        <fullName evidence="4">DUF2244 domain-containing protein</fullName>
    </recommendedName>
</protein>
<keyword evidence="1" id="KW-0812">Transmembrane</keyword>
<accession>A0A1X7ACB9</accession>
<evidence type="ECO:0000313" key="2">
    <source>
        <dbReference type="EMBL" id="SLN74089.1"/>
    </source>
</evidence>
<evidence type="ECO:0008006" key="4">
    <source>
        <dbReference type="Google" id="ProtNLM"/>
    </source>
</evidence>
<dbReference type="RefSeq" id="WP_085824413.1">
    <property type="nucleotide sequence ID" value="NZ_FWFP01000014.1"/>
</dbReference>
<organism evidence="2 3">
    <name type="scientific">Ruegeria meonggei</name>
    <dbReference type="NCBI Taxonomy" id="1446476"/>
    <lineage>
        <taxon>Bacteria</taxon>
        <taxon>Pseudomonadati</taxon>
        <taxon>Pseudomonadota</taxon>
        <taxon>Alphaproteobacteria</taxon>
        <taxon>Rhodobacterales</taxon>
        <taxon>Roseobacteraceae</taxon>
        <taxon>Ruegeria</taxon>
    </lineage>
</organism>
<feature type="transmembrane region" description="Helical" evidence="1">
    <location>
        <begin position="45"/>
        <end position="64"/>
    </location>
</feature>
<keyword evidence="1" id="KW-0472">Membrane</keyword>
<sequence length="172" mass="19180">MKIARNTPTQLILTDIPWFYGVLFAFNTVIFIALGLILTLAGGRFMIYGLVLIIGGGAFGFWTFHKFVRRVLVIFDRATQTLEIREKSIFGYEAIEHPLTELSHAEVESTLPKGSFLAPNQHRPVLVLDQGMSAGRHPIVTRYTKGSDTARLVDVINDWLTADKVDSDSQSA</sequence>
<reference evidence="3" key="1">
    <citation type="submission" date="2017-03" db="EMBL/GenBank/DDBJ databases">
        <authorList>
            <person name="Rodrigo-Torres L."/>
            <person name="Arahal R.D."/>
            <person name="Lucena T."/>
        </authorList>
    </citation>
    <scope>NUCLEOTIDE SEQUENCE [LARGE SCALE GENOMIC DNA]</scope>
    <source>
        <strain evidence="3">CECT 8411</strain>
    </source>
</reference>
<keyword evidence="1" id="KW-1133">Transmembrane helix</keyword>
<dbReference type="EMBL" id="FWFP01000014">
    <property type="protein sequence ID" value="SLN74089.1"/>
    <property type="molecule type" value="Genomic_DNA"/>
</dbReference>
<name>A0A1X7ACB9_9RHOB</name>
<dbReference type="Proteomes" id="UP000193778">
    <property type="component" value="Unassembled WGS sequence"/>
</dbReference>
<evidence type="ECO:0000313" key="3">
    <source>
        <dbReference type="Proteomes" id="UP000193778"/>
    </source>
</evidence>
<gene>
    <name evidence="2" type="ORF">RUM8411_03962</name>
</gene>
<keyword evidence="3" id="KW-1185">Reference proteome</keyword>
<feature type="transmembrane region" description="Helical" evidence="1">
    <location>
        <begin position="18"/>
        <end position="38"/>
    </location>
</feature>